<gene>
    <name evidence="2" type="primary">LOC111354847</name>
</gene>
<dbReference type="Gene3D" id="3.40.630.30">
    <property type="match status" value="1"/>
</dbReference>
<evidence type="ECO:0000313" key="2">
    <source>
        <dbReference type="RefSeq" id="XP_022824231.1"/>
    </source>
</evidence>
<evidence type="ECO:0000313" key="1">
    <source>
        <dbReference type="Proteomes" id="UP000301870"/>
    </source>
</evidence>
<dbReference type="Proteomes" id="UP000301870">
    <property type="component" value="Chromosome 19"/>
</dbReference>
<dbReference type="AlphaFoldDB" id="A0A9J7IR36"/>
<accession>A0A9J7IR36</accession>
<proteinExistence type="predicted"/>
<protein>
    <submittedName>
        <fullName evidence="2">Uncharacterized protein LOC111354847 isoform X2</fullName>
    </submittedName>
</protein>
<sequence length="211" mass="23758">MMSSDNVKGISRTFGSPNNRKVIKYLEDQDINTAISLIETVIWDHPIFAPFDFRSDERSMESLRNFIEAYLEKKLMFGCYCKKTNELIGVDVLYILNGGVNNNNYDRESGEAFCKYIQELNFVRSILSPVDGSGNHTECLTSLGMFILPAHRGTNIPEFMLKVRLGLDVDDAGWTTNSRTEKIVHSLNVSAATVGASAEPARARLWQGFEF</sequence>
<reference evidence="2" key="1">
    <citation type="submission" date="2025-08" db="UniProtKB">
        <authorList>
            <consortium name="RefSeq"/>
        </authorList>
    </citation>
    <scope>IDENTIFICATION</scope>
    <source>
        <strain evidence="2">Ishihara</strain>
        <tissue evidence="2">Whole body</tissue>
    </source>
</reference>
<name>A0A9J7IR36_SPOLT</name>
<dbReference type="RefSeq" id="XP_022824231.1">
    <property type="nucleotide sequence ID" value="XM_022968463.1"/>
</dbReference>
<dbReference type="GeneID" id="111354847"/>
<organism evidence="1 2">
    <name type="scientific">Spodoptera litura</name>
    <name type="common">Asian cotton leafworm</name>
    <dbReference type="NCBI Taxonomy" id="69820"/>
    <lineage>
        <taxon>Eukaryota</taxon>
        <taxon>Metazoa</taxon>
        <taxon>Ecdysozoa</taxon>
        <taxon>Arthropoda</taxon>
        <taxon>Hexapoda</taxon>
        <taxon>Insecta</taxon>
        <taxon>Pterygota</taxon>
        <taxon>Neoptera</taxon>
        <taxon>Endopterygota</taxon>
        <taxon>Lepidoptera</taxon>
        <taxon>Glossata</taxon>
        <taxon>Ditrysia</taxon>
        <taxon>Noctuoidea</taxon>
        <taxon>Noctuidae</taxon>
        <taxon>Amphipyrinae</taxon>
        <taxon>Spodoptera</taxon>
    </lineage>
</organism>
<keyword evidence="1" id="KW-1185">Reference proteome</keyword>